<reference evidence="2 3" key="1">
    <citation type="submission" date="2024-09" db="EMBL/GenBank/DDBJ databases">
        <title>Genome sequencing and assembly of Phytophthora oleae, isolate VK10A, causative agent of rot of olive drupes.</title>
        <authorList>
            <person name="Conti Taguali S."/>
            <person name="Riolo M."/>
            <person name="La Spada F."/>
            <person name="Cacciola S.O."/>
            <person name="Dionisio G."/>
        </authorList>
    </citation>
    <scope>NUCLEOTIDE SEQUENCE [LARGE SCALE GENOMIC DNA]</scope>
    <source>
        <strain evidence="2 3">VK10A</strain>
    </source>
</reference>
<proteinExistence type="predicted"/>
<evidence type="ECO:0000313" key="2">
    <source>
        <dbReference type="EMBL" id="KAL3666895.1"/>
    </source>
</evidence>
<organism evidence="2 3">
    <name type="scientific">Phytophthora oleae</name>
    <dbReference type="NCBI Taxonomy" id="2107226"/>
    <lineage>
        <taxon>Eukaryota</taxon>
        <taxon>Sar</taxon>
        <taxon>Stramenopiles</taxon>
        <taxon>Oomycota</taxon>
        <taxon>Peronosporomycetes</taxon>
        <taxon>Peronosporales</taxon>
        <taxon>Peronosporaceae</taxon>
        <taxon>Phytophthora</taxon>
    </lineage>
</organism>
<name>A0ABD3FMR5_9STRA</name>
<keyword evidence="3" id="KW-1185">Reference proteome</keyword>
<feature type="region of interest" description="Disordered" evidence="1">
    <location>
        <begin position="1"/>
        <end position="24"/>
    </location>
</feature>
<evidence type="ECO:0000313" key="3">
    <source>
        <dbReference type="Proteomes" id="UP001632037"/>
    </source>
</evidence>
<accession>A0ABD3FMR5</accession>
<protein>
    <submittedName>
        <fullName evidence="2">Uncharacterized protein</fullName>
    </submittedName>
</protein>
<dbReference type="EMBL" id="JBIMZQ010000015">
    <property type="protein sequence ID" value="KAL3666895.1"/>
    <property type="molecule type" value="Genomic_DNA"/>
</dbReference>
<dbReference type="AlphaFoldDB" id="A0ABD3FMR5"/>
<dbReference type="Proteomes" id="UP001632037">
    <property type="component" value="Unassembled WGS sequence"/>
</dbReference>
<gene>
    <name evidence="2" type="ORF">V7S43_007844</name>
</gene>
<evidence type="ECO:0000256" key="1">
    <source>
        <dbReference type="SAM" id="MobiDB-lite"/>
    </source>
</evidence>
<sequence>MHVHGSSSFEVLATPSLKQSPGRDSLVYDGMATFEQDGEQHKYSLVDGTA</sequence>
<comment type="caution">
    <text evidence="2">The sequence shown here is derived from an EMBL/GenBank/DDBJ whole genome shotgun (WGS) entry which is preliminary data.</text>
</comment>